<dbReference type="InterPro" id="IPR036986">
    <property type="entry name" value="S4_RNA-bd_sf"/>
</dbReference>
<dbReference type="AlphaFoldDB" id="A0A133NJX6"/>
<evidence type="ECO:0000313" key="3">
    <source>
        <dbReference type="EMBL" id="KXA16580.1"/>
    </source>
</evidence>
<comment type="caution">
    <text evidence="3">The sequence shown here is derived from an EMBL/GenBank/DDBJ whole genome shotgun (WGS) entry which is preliminary data.</text>
</comment>
<keyword evidence="4" id="KW-1185">Reference proteome</keyword>
<dbReference type="RefSeq" id="WP_060793384.1">
    <property type="nucleotide sequence ID" value="NZ_KQ956514.1"/>
</dbReference>
<dbReference type="Proteomes" id="UP000070617">
    <property type="component" value="Unassembled WGS sequence"/>
</dbReference>
<dbReference type="PROSITE" id="PS50889">
    <property type="entry name" value="S4"/>
    <property type="match status" value="1"/>
</dbReference>
<dbReference type="Gene3D" id="3.30.1370.160">
    <property type="match status" value="1"/>
</dbReference>
<evidence type="ECO:0000256" key="1">
    <source>
        <dbReference type="PROSITE-ProRule" id="PRU00182"/>
    </source>
</evidence>
<accession>A0A133NJX6</accession>
<dbReference type="InterPro" id="IPR040591">
    <property type="entry name" value="RqcP2_RBD"/>
</dbReference>
<dbReference type="Pfam" id="PF17774">
    <property type="entry name" value="YlmH_RBD"/>
    <property type="match status" value="1"/>
</dbReference>
<dbReference type="Gene3D" id="3.10.290.10">
    <property type="entry name" value="RNA-binding S4 domain"/>
    <property type="match status" value="1"/>
</dbReference>
<dbReference type="SUPFAM" id="SSF55174">
    <property type="entry name" value="Alpha-L RNA-binding motif"/>
    <property type="match status" value="1"/>
</dbReference>
<dbReference type="InterPro" id="IPR002942">
    <property type="entry name" value="S4_RNA-bd"/>
</dbReference>
<reference evidence="4" key="1">
    <citation type="submission" date="2016-01" db="EMBL/GenBank/DDBJ databases">
        <authorList>
            <person name="Mitreva M."/>
            <person name="Pepin K.H."/>
            <person name="Mihindukulasuriya K.A."/>
            <person name="Fulton R."/>
            <person name="Fronick C."/>
            <person name="O'Laughlin M."/>
            <person name="Miner T."/>
            <person name="Herter B."/>
            <person name="Rosa B.A."/>
            <person name="Cordes M."/>
            <person name="Tomlinson C."/>
            <person name="Wollam A."/>
            <person name="Palsikar V.B."/>
            <person name="Mardis E.R."/>
            <person name="Wilson R.K."/>
        </authorList>
    </citation>
    <scope>NUCLEOTIDE SEQUENCE [LARGE SCALE GENOMIC DNA]</scope>
    <source>
        <strain evidence="4">CMW8396</strain>
    </source>
</reference>
<dbReference type="Pfam" id="PF01479">
    <property type="entry name" value="S4"/>
    <property type="match status" value="1"/>
</dbReference>
<protein>
    <submittedName>
        <fullName evidence="3">S4 domain protein</fullName>
    </submittedName>
</protein>
<dbReference type="CDD" id="cd00165">
    <property type="entry name" value="S4"/>
    <property type="match status" value="1"/>
</dbReference>
<evidence type="ECO:0000313" key="4">
    <source>
        <dbReference type="Proteomes" id="UP000070617"/>
    </source>
</evidence>
<dbReference type="InterPro" id="IPR012677">
    <property type="entry name" value="Nucleotide-bd_a/b_plait_sf"/>
</dbReference>
<feature type="domain" description="RNA-binding S4" evidence="2">
    <location>
        <begin position="182"/>
        <end position="239"/>
    </location>
</feature>
<dbReference type="Gene3D" id="3.30.70.330">
    <property type="match status" value="1"/>
</dbReference>
<dbReference type="STRING" id="134605.HMPREF3206_00348"/>
<dbReference type="SMART" id="SM00363">
    <property type="entry name" value="S4"/>
    <property type="match status" value="1"/>
</dbReference>
<gene>
    <name evidence="3" type="ORF">HMPREF3206_00348</name>
</gene>
<dbReference type="PATRIC" id="fig|134605.3.peg.349"/>
<name>A0A133NJX6_9FUSO</name>
<proteinExistence type="predicted"/>
<keyword evidence="1" id="KW-0694">RNA-binding</keyword>
<organism evidence="3 4">
    <name type="scientific">Fusobacterium equinum</name>
    <dbReference type="NCBI Taxonomy" id="134605"/>
    <lineage>
        <taxon>Bacteria</taxon>
        <taxon>Fusobacteriati</taxon>
        <taxon>Fusobacteriota</taxon>
        <taxon>Fusobacteriia</taxon>
        <taxon>Fusobacteriales</taxon>
        <taxon>Fusobacteriaceae</taxon>
        <taxon>Fusobacterium</taxon>
    </lineage>
</organism>
<sequence length="257" mass="29788">MQTKENKFLEGQILDKILQCQEDYIFTNTNFLDLHQQSVAQAILHREKKRQRIKAVFWGGYEGAMRRILFFLPEYLEEYSYETFEDVLGVLEVTKLDKNLSLNHRDYLGAFTGLGLKRETMGDILVRENGADLIVLKEMIPILLEEYCSVGKSSVQVQEKSLKKLIFVEENQKKERGTVASLRLDNVLCEIFNLSRTQAQEWIQKGSVYVNYVEKYKNESGIEAGDIIVLRGMGKAKIEETGSFTKKNKVPIYYIKY</sequence>
<evidence type="ECO:0000259" key="2">
    <source>
        <dbReference type="SMART" id="SM00363"/>
    </source>
</evidence>
<dbReference type="EMBL" id="LRPX01000008">
    <property type="protein sequence ID" value="KXA16580.1"/>
    <property type="molecule type" value="Genomic_DNA"/>
</dbReference>
<dbReference type="GO" id="GO:0003723">
    <property type="term" value="F:RNA binding"/>
    <property type="evidence" value="ECO:0007669"/>
    <property type="project" value="UniProtKB-KW"/>
</dbReference>